<protein>
    <submittedName>
        <fullName evidence="1">Uncharacterized protein</fullName>
    </submittedName>
</protein>
<organism evidence="1 2">
    <name type="scientific">Frederiksenia canicola</name>
    <dbReference type="NCBI Taxonomy" id="123824"/>
    <lineage>
        <taxon>Bacteria</taxon>
        <taxon>Pseudomonadati</taxon>
        <taxon>Pseudomonadota</taxon>
        <taxon>Gammaproteobacteria</taxon>
        <taxon>Pasteurellales</taxon>
        <taxon>Pasteurellaceae</taxon>
        <taxon>Frederiksenia</taxon>
    </lineage>
</organism>
<gene>
    <name evidence="1" type="ORF">EDC49_1944</name>
</gene>
<reference evidence="1 2" key="1">
    <citation type="submission" date="2018-11" db="EMBL/GenBank/DDBJ databases">
        <title>Genomic Encyclopedia of Type Strains, Phase IV (KMG-IV): sequencing the most valuable type-strain genomes for metagenomic binning, comparative biology and taxonomic classification.</title>
        <authorList>
            <person name="Goeker M."/>
        </authorList>
    </citation>
    <scope>NUCLEOTIDE SEQUENCE [LARGE SCALE GENOMIC DNA]</scope>
    <source>
        <strain evidence="1 2">DSM 25797</strain>
    </source>
</reference>
<dbReference type="EMBL" id="RKQT01000006">
    <property type="protein sequence ID" value="RPE90943.1"/>
    <property type="molecule type" value="Genomic_DNA"/>
</dbReference>
<name>A0ABX9XNR1_9PAST</name>
<proteinExistence type="predicted"/>
<comment type="caution">
    <text evidence="1">The sequence shown here is derived from an EMBL/GenBank/DDBJ whole genome shotgun (WGS) entry which is preliminary data.</text>
</comment>
<sequence>MFKLTKTQPILLKYSPENLALFLTKAGSTCLQFITIQAVSSEQYFAIQGG</sequence>
<dbReference type="Proteomes" id="UP000276901">
    <property type="component" value="Unassembled WGS sequence"/>
</dbReference>
<keyword evidence="2" id="KW-1185">Reference proteome</keyword>
<evidence type="ECO:0000313" key="1">
    <source>
        <dbReference type="EMBL" id="RPE90943.1"/>
    </source>
</evidence>
<evidence type="ECO:0000313" key="2">
    <source>
        <dbReference type="Proteomes" id="UP000276901"/>
    </source>
</evidence>
<accession>A0ABX9XNR1</accession>